<comment type="subcellular location">
    <subcellularLocation>
        <location evidence="1">Cytoplasmic vesicle</location>
        <location evidence="1">Clathrin-coated vesicle</location>
    </subcellularLocation>
</comment>
<dbReference type="PRINTS" id="PR00405">
    <property type="entry name" value="REVINTRACTNG"/>
</dbReference>
<feature type="compositionally biased region" description="Pro residues" evidence="8">
    <location>
        <begin position="481"/>
        <end position="491"/>
    </location>
</feature>
<dbReference type="RefSeq" id="XP_002951591.1">
    <property type="nucleotide sequence ID" value="XM_002951545.1"/>
</dbReference>
<feature type="domain" description="Arf-GAP" evidence="9">
    <location>
        <begin position="272"/>
        <end position="390"/>
    </location>
</feature>
<evidence type="ECO:0000256" key="7">
    <source>
        <dbReference type="PROSITE-ProRule" id="PRU00288"/>
    </source>
</evidence>
<evidence type="ECO:0000256" key="3">
    <source>
        <dbReference type="ARBA" id="ARBA00022723"/>
    </source>
</evidence>
<evidence type="ECO:0000259" key="10">
    <source>
        <dbReference type="PROSITE" id="PS50942"/>
    </source>
</evidence>
<evidence type="ECO:0000256" key="6">
    <source>
        <dbReference type="ARBA" id="ARBA00023329"/>
    </source>
</evidence>
<keyword evidence="3" id="KW-0479">Metal-binding</keyword>
<feature type="compositionally biased region" description="Polar residues" evidence="8">
    <location>
        <begin position="408"/>
        <end position="422"/>
    </location>
</feature>
<evidence type="ECO:0000256" key="2">
    <source>
        <dbReference type="ARBA" id="ARBA00022468"/>
    </source>
</evidence>
<feature type="compositionally biased region" description="Gly residues" evidence="8">
    <location>
        <begin position="985"/>
        <end position="995"/>
    </location>
</feature>
<dbReference type="GO" id="GO:0030136">
    <property type="term" value="C:clathrin-coated vesicle"/>
    <property type="evidence" value="ECO:0007669"/>
    <property type="project" value="UniProtKB-SubCell"/>
</dbReference>
<dbReference type="eggNOG" id="KOG0703">
    <property type="taxonomic scope" value="Eukaryota"/>
</dbReference>
<feature type="compositionally biased region" description="Gly residues" evidence="8">
    <location>
        <begin position="628"/>
        <end position="642"/>
    </location>
</feature>
<dbReference type="PROSITE" id="PS50115">
    <property type="entry name" value="ARFGAP"/>
    <property type="match status" value="1"/>
</dbReference>
<dbReference type="CDD" id="cd03571">
    <property type="entry name" value="ENTH"/>
    <property type="match status" value="1"/>
</dbReference>
<dbReference type="InterPro" id="IPR038508">
    <property type="entry name" value="ArfGAP_dom_sf"/>
</dbReference>
<dbReference type="OrthoDB" id="10266696at2759"/>
<dbReference type="EMBL" id="GL378345">
    <property type="protein sequence ID" value="EFJ47402.1"/>
    <property type="molecule type" value="Genomic_DNA"/>
</dbReference>
<dbReference type="GO" id="GO:0008270">
    <property type="term" value="F:zinc ion binding"/>
    <property type="evidence" value="ECO:0007669"/>
    <property type="project" value="UniProtKB-KW"/>
</dbReference>
<dbReference type="InterPro" id="IPR001164">
    <property type="entry name" value="ArfGAP_dom"/>
</dbReference>
<feature type="region of interest" description="Disordered" evidence="8">
    <location>
        <begin position="477"/>
        <end position="501"/>
    </location>
</feature>
<feature type="region of interest" description="Disordered" evidence="8">
    <location>
        <begin position="978"/>
        <end position="1003"/>
    </location>
</feature>
<protein>
    <recommendedName>
        <fullName evidence="13">Arf-GAP domain-containing protein</fullName>
    </recommendedName>
</protein>
<evidence type="ECO:0000313" key="11">
    <source>
        <dbReference type="EMBL" id="EFJ47402.1"/>
    </source>
</evidence>
<dbReference type="InterPro" id="IPR037278">
    <property type="entry name" value="ARFGAP/RecO"/>
</dbReference>
<dbReference type="GeneID" id="9615588"/>
<evidence type="ECO:0000313" key="12">
    <source>
        <dbReference type="Proteomes" id="UP000001058"/>
    </source>
</evidence>
<dbReference type="eggNOG" id="KOG2056">
    <property type="taxonomic scope" value="Eukaryota"/>
</dbReference>
<feature type="compositionally biased region" description="Basic and acidic residues" evidence="8">
    <location>
        <begin position="679"/>
        <end position="690"/>
    </location>
</feature>
<dbReference type="SUPFAM" id="SSF48464">
    <property type="entry name" value="ENTH/VHS domain"/>
    <property type="match status" value="1"/>
</dbReference>
<evidence type="ECO:0000256" key="5">
    <source>
        <dbReference type="ARBA" id="ARBA00022833"/>
    </source>
</evidence>
<feature type="compositionally biased region" description="Low complexity" evidence="8">
    <location>
        <begin position="423"/>
        <end position="433"/>
    </location>
</feature>
<feature type="region of interest" description="Disordered" evidence="8">
    <location>
        <begin position="620"/>
        <end position="642"/>
    </location>
</feature>
<evidence type="ECO:0000256" key="8">
    <source>
        <dbReference type="SAM" id="MobiDB-lite"/>
    </source>
</evidence>
<name>D8TZ09_VOLCA</name>
<dbReference type="InterPro" id="IPR008942">
    <property type="entry name" value="ENTH_VHS"/>
</dbReference>
<sequence>MVMEAASWLRDYVTAIKNGRGPSGTMLAELAKLSKDQEHCEVIFAVLEYRIRSPEHKWLCVYKVLDYLLQRGSQHCCNAAQELVVPLGALQNFAFVGPDGKDHGMNVRKRAEAVKAMILDSETLEKKRAEFAARAGNMKFAGYSREEAMAAAAAAKGGGGGYSGAPFAGTTSTDSSPGGPLTPAPALALWDAAGDGSSREGTAVGCPATTPMASLGPPGSPPGECPASPSTYRPPSMLLVRQASSATRLGQQLSSSLRNAGETKGVTFEQNKRQLEQLRQLVLLKDNTTCADCASAAAAARPTWASINLGVFICMRCAGIHRGLGVHISKVRSTTLDTWLPEQVDMMARLGNRRANAYFEARLDSATRPNRDSTHDLERFIRLKYADKAWAANGPWPPEDGVAIVTASGPQAPQSGSASAKQPSGAAGGAPLLCSPPPPLPGNSIPPFNLDSASASASRGVSLSPVVDVASSGGGFGDAPPAWPSPAPSVTPPTSAGTSNLGMLRRQGMLQEGQWMGQQPQQSFVPSRLGQTAEAPWAVAPAAAAAAAAGKSAAGGTAVRLLPPPPPQPLPPPPASGLAVGAGFGAAGAASAVAPSGQEGIGLLSSTTDLLQLDSDEIEQDGEDMESGGEGTDLRGGAGGGPGAGSSLALWDLLDLNVGVMDFLERTEGGCHPHPHKHPQAEERQQQQEPHRLLVSSAPPVVGGPGAGAGPQAVPAAQLTSDSAVPTTGLAYLSTAAGCLPGFGTPASTDEATAVAAPSSSQGMGMGTSGRATYVTGPTRLGVADSVIMTSEFPVYDLLTPLPTGGGAPPPMAIGPTAAVATAAGPTLATSRFAAINVAAPTASAPTASARPVDAPPRAFSPPFPPPQQHQVQYPATQQPSSAIQQLSNGGVTAVATISTTTAVFTPNTSGGGFQPNSSFGRSVGMARMGHGNGMGMVMGMRGAAPHPASAATAAHGPAMDLDNLLAMQLDNLDASLAKGPNASSGGGSGAGGGKPSWQASGSVGGVFGSMGGGYG</sequence>
<feature type="region of interest" description="Disordered" evidence="8">
    <location>
        <begin position="401"/>
        <end position="454"/>
    </location>
</feature>
<reference evidence="11 12" key="1">
    <citation type="journal article" date="2010" name="Science">
        <title>Genomic analysis of organismal complexity in the multicellular green alga Volvox carteri.</title>
        <authorList>
            <person name="Prochnik S.E."/>
            <person name="Umen J."/>
            <person name="Nedelcu A.M."/>
            <person name="Hallmann A."/>
            <person name="Miller S.M."/>
            <person name="Nishii I."/>
            <person name="Ferris P."/>
            <person name="Kuo A."/>
            <person name="Mitros T."/>
            <person name="Fritz-Laylin L.K."/>
            <person name="Hellsten U."/>
            <person name="Chapman J."/>
            <person name="Simakov O."/>
            <person name="Rensing S.A."/>
            <person name="Terry A."/>
            <person name="Pangilinan J."/>
            <person name="Kapitonov V."/>
            <person name="Jurka J."/>
            <person name="Salamov A."/>
            <person name="Shapiro H."/>
            <person name="Schmutz J."/>
            <person name="Grimwood J."/>
            <person name="Lindquist E."/>
            <person name="Lucas S."/>
            <person name="Grigoriev I.V."/>
            <person name="Schmitt R."/>
            <person name="Kirk D."/>
            <person name="Rokhsar D.S."/>
        </authorList>
    </citation>
    <scope>NUCLEOTIDE SEQUENCE [LARGE SCALE GENOMIC DNA]</scope>
    <source>
        <strain evidence="12">f. Nagariensis / Eve</strain>
    </source>
</reference>
<dbReference type="PANTHER" id="PTHR45705">
    <property type="entry name" value="FI20236P1"/>
    <property type="match status" value="1"/>
</dbReference>
<dbReference type="PANTHER" id="PTHR45705:SF1">
    <property type="entry name" value="FI20236P1"/>
    <property type="match status" value="1"/>
</dbReference>
<keyword evidence="5" id="KW-0862">Zinc</keyword>
<dbReference type="Pfam" id="PF01417">
    <property type="entry name" value="ENTH"/>
    <property type="match status" value="1"/>
</dbReference>
<evidence type="ECO:0000256" key="1">
    <source>
        <dbReference type="ARBA" id="ARBA00004132"/>
    </source>
</evidence>
<feature type="region of interest" description="Disordered" evidence="8">
    <location>
        <begin position="667"/>
        <end position="690"/>
    </location>
</feature>
<dbReference type="InterPro" id="IPR013809">
    <property type="entry name" value="ENTH"/>
</dbReference>
<feature type="domain" description="ENTH" evidence="10">
    <location>
        <begin position="1"/>
        <end position="128"/>
    </location>
</feature>
<dbReference type="Proteomes" id="UP000001058">
    <property type="component" value="Unassembled WGS sequence"/>
</dbReference>
<gene>
    <name evidence="11" type="ORF">VOLCADRAFT_92065</name>
</gene>
<proteinExistence type="predicted"/>
<keyword evidence="2" id="KW-0343">GTPase activation</keyword>
<keyword evidence="4 7" id="KW-0863">Zinc-finger</keyword>
<feature type="region of interest" description="Disordered" evidence="8">
    <location>
        <begin position="842"/>
        <end position="880"/>
    </location>
</feature>
<dbReference type="SMART" id="SM00105">
    <property type="entry name" value="ArfGap"/>
    <property type="match status" value="1"/>
</dbReference>
<accession>D8TZ09</accession>
<dbReference type="InParanoid" id="D8TZ09"/>
<dbReference type="InterPro" id="IPR051718">
    <property type="entry name" value="ARF_GTPase-activating"/>
</dbReference>
<dbReference type="Gene3D" id="1.10.220.150">
    <property type="entry name" value="Arf GTPase activating protein"/>
    <property type="match status" value="1"/>
</dbReference>
<dbReference type="PROSITE" id="PS50942">
    <property type="entry name" value="ENTH"/>
    <property type="match status" value="1"/>
</dbReference>
<dbReference type="KEGG" id="vcn:VOLCADRAFT_92065"/>
<dbReference type="SMART" id="SM00273">
    <property type="entry name" value="ENTH"/>
    <property type="match status" value="1"/>
</dbReference>
<evidence type="ECO:0000259" key="9">
    <source>
        <dbReference type="PROSITE" id="PS50115"/>
    </source>
</evidence>
<keyword evidence="6" id="KW-0968">Cytoplasmic vesicle</keyword>
<feature type="compositionally biased region" description="Pro residues" evidence="8">
    <location>
        <begin position="859"/>
        <end position="868"/>
    </location>
</feature>
<organism evidence="12">
    <name type="scientific">Volvox carteri f. nagariensis</name>
    <dbReference type="NCBI Taxonomy" id="3068"/>
    <lineage>
        <taxon>Eukaryota</taxon>
        <taxon>Viridiplantae</taxon>
        <taxon>Chlorophyta</taxon>
        <taxon>core chlorophytes</taxon>
        <taxon>Chlorophyceae</taxon>
        <taxon>CS clade</taxon>
        <taxon>Chlamydomonadales</taxon>
        <taxon>Volvocaceae</taxon>
        <taxon>Volvox</taxon>
    </lineage>
</organism>
<dbReference type="GO" id="GO:0005096">
    <property type="term" value="F:GTPase activator activity"/>
    <property type="evidence" value="ECO:0007669"/>
    <property type="project" value="UniProtKB-KW"/>
</dbReference>
<dbReference type="AlphaFoldDB" id="D8TZ09"/>
<dbReference type="Gene3D" id="1.25.40.90">
    <property type="match status" value="1"/>
</dbReference>
<evidence type="ECO:0000256" key="4">
    <source>
        <dbReference type="ARBA" id="ARBA00022771"/>
    </source>
</evidence>
<dbReference type="FunFam" id="1.10.220.150:FF:000009">
    <property type="entry name" value="stromal membrane-associated protein 1 isoform X1"/>
    <property type="match status" value="1"/>
</dbReference>
<dbReference type="Pfam" id="PF01412">
    <property type="entry name" value="ArfGap"/>
    <property type="match status" value="1"/>
</dbReference>
<evidence type="ECO:0008006" key="13">
    <source>
        <dbReference type="Google" id="ProtNLM"/>
    </source>
</evidence>
<dbReference type="SUPFAM" id="SSF57863">
    <property type="entry name" value="ArfGap/RecO-like zinc finger"/>
    <property type="match status" value="1"/>
</dbReference>
<keyword evidence="12" id="KW-1185">Reference proteome</keyword>
<dbReference type="CDD" id="cd08204">
    <property type="entry name" value="ArfGap"/>
    <property type="match status" value="1"/>
</dbReference>